<proteinExistence type="predicted"/>
<dbReference type="AlphaFoldDB" id="A0A108UAB6"/>
<sequence>MSSSESMHGRCLIAKAGAPSRMTDGSYAEDVTTRRGRS</sequence>
<reference evidence="2 3" key="1">
    <citation type="journal article" date="2014" name="Genome Announc.">
        <title>Draft Genome Sequence of Lysobacter capsici AZ78, a Bacterium Antagonistic to Plant-Pathogenic Oomycetes.</title>
        <authorList>
            <person name="Puopolo G."/>
            <person name="Sonego P."/>
            <person name="Engelen K."/>
            <person name="Pertot I."/>
        </authorList>
    </citation>
    <scope>NUCLEOTIDE SEQUENCE [LARGE SCALE GENOMIC DNA]</scope>
    <source>
        <strain evidence="2 3">AZ78</strain>
    </source>
</reference>
<evidence type="ECO:0000313" key="2">
    <source>
        <dbReference type="EMBL" id="KWS05460.1"/>
    </source>
</evidence>
<keyword evidence="3" id="KW-1185">Reference proteome</keyword>
<accession>A0A108UAB6</accession>
<dbReference type="EMBL" id="JAJA02000001">
    <property type="protein sequence ID" value="KWS05460.1"/>
    <property type="molecule type" value="Genomic_DNA"/>
</dbReference>
<comment type="caution">
    <text evidence="2">The sequence shown here is derived from an EMBL/GenBank/DDBJ whole genome shotgun (WGS) entry which is preliminary data.</text>
</comment>
<protein>
    <submittedName>
        <fullName evidence="2">Uncharacterized protein</fullName>
    </submittedName>
</protein>
<dbReference type="Proteomes" id="UP000023435">
    <property type="component" value="Unassembled WGS sequence"/>
</dbReference>
<evidence type="ECO:0000313" key="3">
    <source>
        <dbReference type="Proteomes" id="UP000023435"/>
    </source>
</evidence>
<feature type="region of interest" description="Disordered" evidence="1">
    <location>
        <begin position="1"/>
        <end position="38"/>
    </location>
</feature>
<organism evidence="2 3">
    <name type="scientific">Lysobacter capsici AZ78</name>
    <dbReference type="NCBI Taxonomy" id="1444315"/>
    <lineage>
        <taxon>Bacteria</taxon>
        <taxon>Pseudomonadati</taxon>
        <taxon>Pseudomonadota</taxon>
        <taxon>Gammaproteobacteria</taxon>
        <taxon>Lysobacterales</taxon>
        <taxon>Lysobacteraceae</taxon>
        <taxon>Lysobacter</taxon>
    </lineage>
</organism>
<evidence type="ECO:0000256" key="1">
    <source>
        <dbReference type="SAM" id="MobiDB-lite"/>
    </source>
</evidence>
<name>A0A108UAB6_9GAMM</name>
<gene>
    <name evidence="2" type="ORF">AZ78_3012</name>
</gene>